<dbReference type="InterPro" id="IPR011054">
    <property type="entry name" value="Rudment_hybrid_motif"/>
</dbReference>
<evidence type="ECO:0000256" key="2">
    <source>
        <dbReference type="ARBA" id="ARBA00004742"/>
    </source>
</evidence>
<keyword evidence="5" id="KW-0436">Ligase</keyword>
<dbReference type="InterPro" id="IPR000089">
    <property type="entry name" value="Biotin_lipoyl"/>
</dbReference>
<reference evidence="17 18" key="1">
    <citation type="submission" date="2024-10" db="EMBL/GenBank/DDBJ databases">
        <title>Updated reference genomes for cyclostephanoid diatoms.</title>
        <authorList>
            <person name="Roberts W.R."/>
            <person name="Alverson A.J."/>
        </authorList>
    </citation>
    <scope>NUCLEOTIDE SEQUENCE [LARGE SCALE GENOMIC DNA]</scope>
    <source>
        <strain evidence="17 18">AJA010-31</strain>
    </source>
</reference>
<comment type="cofactor">
    <cofactor evidence="1">
        <name>biotin</name>
        <dbReference type="ChEBI" id="CHEBI:57586"/>
    </cofactor>
</comment>
<evidence type="ECO:0000256" key="12">
    <source>
        <dbReference type="SAM" id="MobiDB-lite"/>
    </source>
</evidence>
<name>A0ABD3N148_9STRA</name>
<dbReference type="InterPro" id="IPR003379">
    <property type="entry name" value="Carboxylase_cons_dom"/>
</dbReference>
<dbReference type="CDD" id="cd06850">
    <property type="entry name" value="biotinyl_domain"/>
    <property type="match status" value="1"/>
</dbReference>
<evidence type="ECO:0000259" key="14">
    <source>
        <dbReference type="PROSITE" id="PS50975"/>
    </source>
</evidence>
<dbReference type="SUPFAM" id="SSF51246">
    <property type="entry name" value="Rudiment single hybrid motif"/>
    <property type="match status" value="1"/>
</dbReference>
<dbReference type="EMBL" id="JALLPJ020001324">
    <property type="protein sequence ID" value="KAL3769839.1"/>
    <property type="molecule type" value="Genomic_DNA"/>
</dbReference>
<dbReference type="Pfam" id="PF02786">
    <property type="entry name" value="CPSase_L_D2"/>
    <property type="match status" value="1"/>
</dbReference>
<keyword evidence="8 11" id="KW-0067">ATP-binding</keyword>
<dbReference type="Proteomes" id="UP001530400">
    <property type="component" value="Unassembled WGS sequence"/>
</dbReference>
<organism evidence="17 18">
    <name type="scientific">Cyclotella atomus</name>
    <dbReference type="NCBI Taxonomy" id="382360"/>
    <lineage>
        <taxon>Eukaryota</taxon>
        <taxon>Sar</taxon>
        <taxon>Stramenopiles</taxon>
        <taxon>Ochrophyta</taxon>
        <taxon>Bacillariophyta</taxon>
        <taxon>Coscinodiscophyceae</taxon>
        <taxon>Thalassiosirophycidae</taxon>
        <taxon>Stephanodiscales</taxon>
        <taxon>Stephanodiscaceae</taxon>
        <taxon>Cyclotella</taxon>
    </lineage>
</organism>
<dbReference type="PANTHER" id="PTHR43778:SF2">
    <property type="entry name" value="PYRUVATE CARBOXYLASE, MITOCHONDRIAL"/>
    <property type="match status" value="1"/>
</dbReference>
<keyword evidence="6" id="KW-0479">Metal-binding</keyword>
<dbReference type="SUPFAM" id="SSF51230">
    <property type="entry name" value="Single hybrid motif"/>
    <property type="match status" value="1"/>
</dbReference>
<dbReference type="InterPro" id="IPR016185">
    <property type="entry name" value="PreATP-grasp_dom_sf"/>
</dbReference>
<feature type="domain" description="Lipoyl-binding" evidence="13">
    <location>
        <begin position="1202"/>
        <end position="1280"/>
    </location>
</feature>
<dbReference type="NCBIfam" id="TIGR01235">
    <property type="entry name" value="pyruv_carbox"/>
    <property type="match status" value="1"/>
</dbReference>
<dbReference type="FunFam" id="3.30.1490.20:FF:000018">
    <property type="entry name" value="Biotin carboxylase"/>
    <property type="match status" value="1"/>
</dbReference>
<dbReference type="Pfam" id="PF00364">
    <property type="entry name" value="Biotin_lipoyl"/>
    <property type="match status" value="1"/>
</dbReference>
<feature type="domain" description="Biotin carboxylation" evidence="15">
    <location>
        <begin position="87"/>
        <end position="536"/>
    </location>
</feature>
<dbReference type="InterPro" id="IPR005479">
    <property type="entry name" value="CPAse_ATP-bd"/>
</dbReference>
<evidence type="ECO:0000256" key="10">
    <source>
        <dbReference type="ARBA" id="ARBA00023268"/>
    </source>
</evidence>
<dbReference type="Gene3D" id="3.30.470.20">
    <property type="entry name" value="ATP-grasp fold, B domain"/>
    <property type="match status" value="1"/>
</dbReference>
<dbReference type="FunFam" id="3.40.50.20:FF:000010">
    <property type="entry name" value="Propionyl-CoA carboxylase subunit alpha"/>
    <property type="match status" value="1"/>
</dbReference>
<evidence type="ECO:0000313" key="17">
    <source>
        <dbReference type="EMBL" id="KAL3769839.1"/>
    </source>
</evidence>
<dbReference type="Pfam" id="PF02785">
    <property type="entry name" value="Biotin_carb_C"/>
    <property type="match status" value="1"/>
</dbReference>
<dbReference type="SUPFAM" id="SSF52440">
    <property type="entry name" value="PreATP-grasp domain"/>
    <property type="match status" value="1"/>
</dbReference>
<keyword evidence="7 11" id="KW-0547">Nucleotide-binding</keyword>
<dbReference type="InterPro" id="IPR013785">
    <property type="entry name" value="Aldolase_TIM"/>
</dbReference>
<evidence type="ECO:0000313" key="18">
    <source>
        <dbReference type="Proteomes" id="UP001530400"/>
    </source>
</evidence>
<evidence type="ECO:0000259" key="15">
    <source>
        <dbReference type="PROSITE" id="PS50979"/>
    </source>
</evidence>
<keyword evidence="18" id="KW-1185">Reference proteome</keyword>
<gene>
    <name evidence="17" type="ORF">ACHAWO_011329</name>
</gene>
<dbReference type="Pfam" id="PF00289">
    <property type="entry name" value="Biotin_carb_N"/>
    <property type="match status" value="1"/>
</dbReference>
<dbReference type="InterPro" id="IPR001882">
    <property type="entry name" value="Biotin_BS"/>
</dbReference>
<accession>A0ABD3N148</accession>
<dbReference type="NCBIfam" id="NF009554">
    <property type="entry name" value="PRK12999.1"/>
    <property type="match status" value="1"/>
</dbReference>
<dbReference type="EC" id="6.4.1.1" evidence="3"/>
<evidence type="ECO:0000256" key="4">
    <source>
        <dbReference type="ARBA" id="ARBA00022432"/>
    </source>
</evidence>
<dbReference type="InterPro" id="IPR011053">
    <property type="entry name" value="Single_hybrid_motif"/>
</dbReference>
<dbReference type="FunFam" id="2.40.50.100:FF:000003">
    <property type="entry name" value="Acetyl-CoA carboxylase biotin carboxyl carrier protein"/>
    <property type="match status" value="1"/>
</dbReference>
<evidence type="ECO:0000259" key="16">
    <source>
        <dbReference type="PROSITE" id="PS50991"/>
    </source>
</evidence>
<keyword evidence="4" id="KW-0312">Gluconeogenesis</keyword>
<dbReference type="FunFam" id="3.20.20.70:FF:000033">
    <property type="entry name" value="Pyruvate carboxylase"/>
    <property type="match status" value="1"/>
</dbReference>
<dbReference type="Pfam" id="PF00682">
    <property type="entry name" value="HMGL-like"/>
    <property type="match status" value="1"/>
</dbReference>
<comment type="pathway">
    <text evidence="2">Carbohydrate biosynthesis; gluconeogenesis.</text>
</comment>
<dbReference type="GO" id="GO:0046872">
    <property type="term" value="F:metal ion binding"/>
    <property type="evidence" value="ECO:0007669"/>
    <property type="project" value="UniProtKB-KW"/>
</dbReference>
<dbReference type="InterPro" id="IPR011764">
    <property type="entry name" value="Biotin_carboxylation_dom"/>
</dbReference>
<keyword evidence="10" id="KW-0511">Multifunctional enzyme</keyword>
<feature type="region of interest" description="Disordered" evidence="12">
    <location>
        <begin position="1191"/>
        <end position="1218"/>
    </location>
</feature>
<protein>
    <recommendedName>
        <fullName evidence="3">pyruvate carboxylase</fullName>
        <ecNumber evidence="3">6.4.1.1</ecNumber>
    </recommendedName>
</protein>
<dbReference type="PANTHER" id="PTHR43778">
    <property type="entry name" value="PYRUVATE CARBOXYLASE"/>
    <property type="match status" value="1"/>
</dbReference>
<dbReference type="SUPFAM" id="SSF89000">
    <property type="entry name" value="post-HMGL domain-like"/>
    <property type="match status" value="1"/>
</dbReference>
<dbReference type="PROSITE" id="PS00188">
    <property type="entry name" value="BIOTIN"/>
    <property type="match status" value="1"/>
</dbReference>
<dbReference type="SUPFAM" id="SSF56059">
    <property type="entry name" value="Glutathione synthetase ATP-binding domain-like"/>
    <property type="match status" value="1"/>
</dbReference>
<dbReference type="GO" id="GO:0004736">
    <property type="term" value="F:pyruvate carboxylase activity"/>
    <property type="evidence" value="ECO:0007669"/>
    <property type="project" value="UniProtKB-EC"/>
</dbReference>
<feature type="domain" description="ATP-grasp" evidence="14">
    <location>
        <begin position="207"/>
        <end position="404"/>
    </location>
</feature>
<dbReference type="GO" id="GO:0006094">
    <property type="term" value="P:gluconeogenesis"/>
    <property type="evidence" value="ECO:0007669"/>
    <property type="project" value="UniProtKB-KW"/>
</dbReference>
<dbReference type="PROSITE" id="PS50975">
    <property type="entry name" value="ATP_GRASP"/>
    <property type="match status" value="1"/>
</dbReference>
<dbReference type="InterPro" id="IPR005930">
    <property type="entry name" value="Pyruv_COase"/>
</dbReference>
<dbReference type="PROSITE" id="PS50979">
    <property type="entry name" value="BC"/>
    <property type="match status" value="1"/>
</dbReference>
<dbReference type="SMART" id="SM00878">
    <property type="entry name" value="Biotin_carb_C"/>
    <property type="match status" value="1"/>
</dbReference>
<dbReference type="FunFam" id="3.30.470.20:FF:000012">
    <property type="entry name" value="Pyruvate carboxylase"/>
    <property type="match status" value="1"/>
</dbReference>
<proteinExistence type="predicted"/>
<sequence>MRFSTALLTASLTGRINAFVPSLSPRAIRVATRTYDKPVADTIATTTSDETILNEAQQLINAIPSNIASTIESPTPNSRDNLSHLCPFTKVMAANRGEIAIRIDRAATELNLKTASIYAYEDRNSAHRWDTDESFLLPASGTPVGAYLNISNIIDIAKENGVDAIHPGYGFLSESAEFAQACADAGITFVGPSVENLVTFGDKTKARELAIKSGVSVVPGTTAPLTTTEEAEAFVEQYGLPVMIKAAKGGGGKGMRVVHKKEDLVPLFKAASSEALASFGDGGCFVERYVKNAKHVEVQVIGDGKGNVVHLWERDCSVQRRHQKIVEIAPACHHPMEVRKAVLEDALKLTKSCNYKNAGTVEFLIDDQGRHYFMEVNPRVQVEHTVTEQVTGVDIVQSTFLIAGGASLEDIGLKQENIVPRGVAMQCRITTEDPARDFAPDTGMLDVCRHSVGPGIRVDGYSYPGMVVQPYFDSLLVKYTAHHKTWDGAIRRMRRALRENHIRGVKTNIPFLLNVMDHPDFIKGSFDLNFIEDNPDLLLHLPGTLSAQQLDTQGTLGQKYDNIEGYLKYIANLAVNGHPKSLGADPSLVRTIDNYDVPAPKSSDITKVLEKKKIGSVDALSAPHFRNILRKQGAKALAKAVREHKNVLVTDTTWRDAHQSLLATRMRTADLLKAAEATNTAFNGTSDVFSLEMWGGATFDVSMNFLRECPWKRLEDLREAAPDMLFQMLLRGANGVGYTVYPDNVVYEFCKQAYKSGNDVFRVFDSLNYIENMELGIKAAAASGGFVEAAICYTGDVTSTNPENKYNLNYYLDYAKKLVDLGAHALAVKDMAGLLTPRAATLLVSELRSAFPDVPIHLHTHDTAGMGVASMLAGAEAGADIVDGAIDSMSGLSSQPCLGAIVAALGEKCNLDLDALQVLNDYWESVRHQYNPFEVQALNAAIGSNVFKHEIPGGQYTNLLFQSKQLGLSGRFAEVKKAYALANKLLGDIPKVTPSSKVVGDLAQFIVGMKISEEELVANAATLPIPGSVVEYFQGALGPPPGGFPEPFRTNVLKGRPLEDGRPCFEGRPGSELPDYDFAAAEKTLKEAYGDERISFKEVLSHAMYPKVFKEYLAHEKKYGSIDKLPTHLFLRPMEVGEESHLHLGRGKDYYIRLASIDGFDKDLGTRTVTLEVNGEKWFIRTPDTVTQLVDESSGGGALMKRREKKDPTAKGSIGTPMPGQIVAVNVKEGDEVKEGQTLFKLSAMKMETEIKSPIAGKVTRVLVAQNDSVEGDDLLAEVV</sequence>
<evidence type="ECO:0000256" key="5">
    <source>
        <dbReference type="ARBA" id="ARBA00022598"/>
    </source>
</evidence>
<evidence type="ECO:0000256" key="7">
    <source>
        <dbReference type="ARBA" id="ARBA00022741"/>
    </source>
</evidence>
<evidence type="ECO:0000256" key="1">
    <source>
        <dbReference type="ARBA" id="ARBA00001953"/>
    </source>
</evidence>
<dbReference type="GO" id="GO:0005524">
    <property type="term" value="F:ATP binding"/>
    <property type="evidence" value="ECO:0007669"/>
    <property type="project" value="UniProtKB-UniRule"/>
</dbReference>
<evidence type="ECO:0000256" key="3">
    <source>
        <dbReference type="ARBA" id="ARBA00013057"/>
    </source>
</evidence>
<evidence type="ECO:0000256" key="11">
    <source>
        <dbReference type="PROSITE-ProRule" id="PRU00409"/>
    </source>
</evidence>
<dbReference type="Gene3D" id="3.10.600.10">
    <property type="entry name" value="pyruvate carboxylase f1077a mutant domain"/>
    <property type="match status" value="1"/>
</dbReference>
<dbReference type="AlphaFoldDB" id="A0ABD3N148"/>
<dbReference type="NCBIfam" id="NF006761">
    <property type="entry name" value="PRK09282.1"/>
    <property type="match status" value="1"/>
</dbReference>
<dbReference type="PROSITE" id="PS50991">
    <property type="entry name" value="PYR_CT"/>
    <property type="match status" value="1"/>
</dbReference>
<dbReference type="PROSITE" id="PS00867">
    <property type="entry name" value="CPSASE_2"/>
    <property type="match status" value="1"/>
</dbReference>
<dbReference type="SUPFAM" id="SSF51569">
    <property type="entry name" value="Aldolase"/>
    <property type="match status" value="1"/>
</dbReference>
<comment type="caution">
    <text evidence="17">The sequence shown here is derived from an EMBL/GenBank/DDBJ whole genome shotgun (WGS) entry which is preliminary data.</text>
</comment>
<dbReference type="InterPro" id="IPR000891">
    <property type="entry name" value="PYR_CT"/>
</dbReference>
<dbReference type="InterPro" id="IPR005481">
    <property type="entry name" value="BC-like_N"/>
</dbReference>
<dbReference type="InterPro" id="IPR055268">
    <property type="entry name" value="PCB-like"/>
</dbReference>
<evidence type="ECO:0000259" key="13">
    <source>
        <dbReference type="PROSITE" id="PS50968"/>
    </source>
</evidence>
<dbReference type="Pfam" id="PF02436">
    <property type="entry name" value="PYC_OADA"/>
    <property type="match status" value="1"/>
</dbReference>
<evidence type="ECO:0000256" key="6">
    <source>
        <dbReference type="ARBA" id="ARBA00022723"/>
    </source>
</evidence>
<dbReference type="Gene3D" id="3.20.20.70">
    <property type="entry name" value="Aldolase class I"/>
    <property type="match status" value="1"/>
</dbReference>
<dbReference type="PROSITE" id="PS50968">
    <property type="entry name" value="BIOTINYL_LIPOYL"/>
    <property type="match status" value="1"/>
</dbReference>
<dbReference type="CDD" id="cd07937">
    <property type="entry name" value="DRE_TIM_PC_TC_5S"/>
    <property type="match status" value="1"/>
</dbReference>
<dbReference type="InterPro" id="IPR005482">
    <property type="entry name" value="Biotin_COase_C"/>
</dbReference>
<evidence type="ECO:0000256" key="8">
    <source>
        <dbReference type="ARBA" id="ARBA00022840"/>
    </source>
</evidence>
<evidence type="ECO:0000256" key="9">
    <source>
        <dbReference type="ARBA" id="ARBA00023267"/>
    </source>
</evidence>
<dbReference type="InterPro" id="IPR011761">
    <property type="entry name" value="ATP-grasp"/>
</dbReference>
<keyword evidence="9" id="KW-0092">Biotin</keyword>
<dbReference type="Gene3D" id="2.40.50.100">
    <property type="match status" value="1"/>
</dbReference>
<feature type="domain" description="Pyruvate carboxyltransferase" evidence="16">
    <location>
        <begin position="647"/>
        <end position="919"/>
    </location>
</feature>